<evidence type="ECO:0000256" key="3">
    <source>
        <dbReference type="ARBA" id="ARBA00008741"/>
    </source>
</evidence>
<reference evidence="13" key="1">
    <citation type="submission" date="2019-03" db="EMBL/GenBank/DDBJ databases">
        <title>Afifella sp. nov., isolated from activated sludge.</title>
        <authorList>
            <person name="Li Q."/>
            <person name="Liu Y."/>
        </authorList>
    </citation>
    <scope>NUCLEOTIDE SEQUENCE</scope>
    <source>
        <strain evidence="13">L72</strain>
    </source>
</reference>
<sequence length="53" mass="5878">MNHLGYIVAAYAVAAAVVAGLVAWVVADNRTQKRRLDRLEAERRGRTAERTNP</sequence>
<gene>
    <name evidence="13" type="primary">ccmD</name>
    <name evidence="13" type="ORF">E4O86_16490</name>
</gene>
<evidence type="ECO:0000256" key="8">
    <source>
        <dbReference type="ARBA" id="ARBA00022692"/>
    </source>
</evidence>
<evidence type="ECO:0000256" key="7">
    <source>
        <dbReference type="ARBA" id="ARBA00022519"/>
    </source>
</evidence>
<organism evidence="13 14">
    <name type="scientific">Propylenella binzhouense</name>
    <dbReference type="NCBI Taxonomy" id="2555902"/>
    <lineage>
        <taxon>Bacteria</taxon>
        <taxon>Pseudomonadati</taxon>
        <taxon>Pseudomonadota</taxon>
        <taxon>Alphaproteobacteria</taxon>
        <taxon>Hyphomicrobiales</taxon>
        <taxon>Propylenellaceae</taxon>
        <taxon>Propylenella</taxon>
    </lineage>
</organism>
<comment type="caution">
    <text evidence="13">The sequence shown here is derived from an EMBL/GenBank/DDBJ whole genome shotgun (WGS) entry which is preliminary data.</text>
</comment>
<dbReference type="Proteomes" id="UP000773614">
    <property type="component" value="Unassembled WGS sequence"/>
</dbReference>
<keyword evidence="9 12" id="KW-0201">Cytochrome c-type biogenesis</keyword>
<comment type="subcellular location">
    <subcellularLocation>
        <location evidence="2 12">Cell inner membrane</location>
        <topology evidence="2 12">Single-pass membrane protein</topology>
    </subcellularLocation>
</comment>
<keyword evidence="7 12" id="KW-0997">Cell inner membrane</keyword>
<dbReference type="GO" id="GO:0005886">
    <property type="term" value="C:plasma membrane"/>
    <property type="evidence" value="ECO:0007669"/>
    <property type="project" value="UniProtKB-SubCell"/>
</dbReference>
<evidence type="ECO:0000313" key="13">
    <source>
        <dbReference type="EMBL" id="MYZ49312.1"/>
    </source>
</evidence>
<evidence type="ECO:0000256" key="10">
    <source>
        <dbReference type="ARBA" id="ARBA00022989"/>
    </source>
</evidence>
<comment type="similarity">
    <text evidence="3 12">Belongs to the CcmD/CycX/HelD family.</text>
</comment>
<proteinExistence type="inferred from homology"/>
<keyword evidence="10 12" id="KW-1133">Transmembrane helix</keyword>
<protein>
    <recommendedName>
        <fullName evidence="4 12">Heme exporter protein D</fullName>
    </recommendedName>
</protein>
<dbReference type="Pfam" id="PF04995">
    <property type="entry name" value="CcmD"/>
    <property type="match status" value="1"/>
</dbReference>
<dbReference type="NCBIfam" id="TIGR03141">
    <property type="entry name" value="cytochro_ccmD"/>
    <property type="match status" value="1"/>
</dbReference>
<keyword evidence="6 12" id="KW-1003">Cell membrane</keyword>
<dbReference type="AlphaFoldDB" id="A0A964WUN4"/>
<dbReference type="EMBL" id="SPKJ01000068">
    <property type="protein sequence ID" value="MYZ49312.1"/>
    <property type="molecule type" value="Genomic_DNA"/>
</dbReference>
<dbReference type="InterPro" id="IPR007078">
    <property type="entry name" value="Haem_export_protD_CcmD"/>
</dbReference>
<keyword evidence="11 12" id="KW-0472">Membrane</keyword>
<dbReference type="GO" id="GO:0017004">
    <property type="term" value="P:cytochrome complex assembly"/>
    <property type="evidence" value="ECO:0007669"/>
    <property type="project" value="UniProtKB-KW"/>
</dbReference>
<evidence type="ECO:0000313" key="14">
    <source>
        <dbReference type="Proteomes" id="UP000773614"/>
    </source>
</evidence>
<evidence type="ECO:0000256" key="1">
    <source>
        <dbReference type="ARBA" id="ARBA00002442"/>
    </source>
</evidence>
<keyword evidence="14" id="KW-1185">Reference proteome</keyword>
<name>A0A964WUN4_9HYPH</name>
<dbReference type="RefSeq" id="WP_161141653.1">
    <property type="nucleotide sequence ID" value="NZ_SPKJ01000068.1"/>
</dbReference>
<evidence type="ECO:0000256" key="5">
    <source>
        <dbReference type="ARBA" id="ARBA00022448"/>
    </source>
</evidence>
<evidence type="ECO:0000256" key="2">
    <source>
        <dbReference type="ARBA" id="ARBA00004377"/>
    </source>
</evidence>
<accession>A0A964WUN4</accession>
<evidence type="ECO:0000256" key="11">
    <source>
        <dbReference type="ARBA" id="ARBA00023136"/>
    </source>
</evidence>
<evidence type="ECO:0000256" key="12">
    <source>
        <dbReference type="RuleBase" id="RU363101"/>
    </source>
</evidence>
<keyword evidence="5 12" id="KW-0813">Transport</keyword>
<evidence type="ECO:0000256" key="9">
    <source>
        <dbReference type="ARBA" id="ARBA00022748"/>
    </source>
</evidence>
<evidence type="ECO:0000256" key="4">
    <source>
        <dbReference type="ARBA" id="ARBA00016461"/>
    </source>
</evidence>
<keyword evidence="8 12" id="KW-0812">Transmembrane</keyword>
<feature type="transmembrane region" description="Helical" evidence="12">
    <location>
        <begin position="6"/>
        <end position="27"/>
    </location>
</feature>
<comment type="function">
    <text evidence="1 12">Required for the export of heme to the periplasm for the biogenesis of c-type cytochromes.</text>
</comment>
<evidence type="ECO:0000256" key="6">
    <source>
        <dbReference type="ARBA" id="ARBA00022475"/>
    </source>
</evidence>
<dbReference type="GO" id="GO:0015886">
    <property type="term" value="P:heme transport"/>
    <property type="evidence" value="ECO:0007669"/>
    <property type="project" value="InterPro"/>
</dbReference>